<keyword evidence="2" id="KW-1185">Reference proteome</keyword>
<dbReference type="EMBL" id="JACJSG010000008">
    <property type="protein sequence ID" value="MBD2500483.1"/>
    <property type="molecule type" value="Genomic_DNA"/>
</dbReference>
<reference evidence="1 2" key="1">
    <citation type="journal article" date="2020" name="ISME J.">
        <title>Comparative genomics reveals insights into cyanobacterial evolution and habitat adaptation.</title>
        <authorList>
            <person name="Chen M.Y."/>
            <person name="Teng W.K."/>
            <person name="Zhao L."/>
            <person name="Hu C.X."/>
            <person name="Zhou Y.K."/>
            <person name="Han B.P."/>
            <person name="Song L.R."/>
            <person name="Shu W.S."/>
        </authorList>
    </citation>
    <scope>NUCLEOTIDE SEQUENCE [LARGE SCALE GENOMIC DNA]</scope>
    <source>
        <strain evidence="1 2">FACHB-119</strain>
    </source>
</reference>
<evidence type="ECO:0000313" key="1">
    <source>
        <dbReference type="EMBL" id="MBD2500483.1"/>
    </source>
</evidence>
<dbReference type="Pfam" id="PF07927">
    <property type="entry name" value="HicA_toxin"/>
    <property type="match status" value="1"/>
</dbReference>
<comment type="caution">
    <text evidence="1">The sequence shown here is derived from an EMBL/GenBank/DDBJ whole genome shotgun (WGS) entry which is preliminary data.</text>
</comment>
<protein>
    <submittedName>
        <fullName evidence="1">Type II toxin-antitoxin system HicA family toxin</fullName>
    </submittedName>
</protein>
<evidence type="ECO:0000313" key="2">
    <source>
        <dbReference type="Proteomes" id="UP000661112"/>
    </source>
</evidence>
<accession>A0ABR8D3Z3</accession>
<dbReference type="InterPro" id="IPR012933">
    <property type="entry name" value="HicA_mRNA_interferase"/>
</dbReference>
<dbReference type="RefSeq" id="WP_190469342.1">
    <property type="nucleotide sequence ID" value="NZ_JACJSG010000008.1"/>
</dbReference>
<organism evidence="1 2">
    <name type="scientific">Anabaena azotica FACHB-119</name>
    <dbReference type="NCBI Taxonomy" id="947527"/>
    <lineage>
        <taxon>Bacteria</taxon>
        <taxon>Bacillati</taxon>
        <taxon>Cyanobacteriota</taxon>
        <taxon>Cyanophyceae</taxon>
        <taxon>Nostocales</taxon>
        <taxon>Nostocaceae</taxon>
        <taxon>Anabaena</taxon>
        <taxon>Anabaena azotica</taxon>
    </lineage>
</organism>
<gene>
    <name evidence="1" type="ORF">H6G83_07585</name>
</gene>
<dbReference type="Proteomes" id="UP000661112">
    <property type="component" value="Unassembled WGS sequence"/>
</dbReference>
<proteinExistence type="predicted"/>
<dbReference type="SUPFAM" id="SSF54786">
    <property type="entry name" value="YcfA/nrd intein domain"/>
    <property type="match status" value="1"/>
</dbReference>
<sequence>MSQTDKLLAKILSGTSDKNIAFEQLCQLLIKLGFDERIRGSHHIYTKDGIEEILNLQPKQGKAKAYQVKQVREVILKYQLGGQDDSTI</sequence>
<name>A0ABR8D3Z3_9NOST</name>